<feature type="region of interest" description="Disordered" evidence="9">
    <location>
        <begin position="234"/>
        <end position="266"/>
    </location>
</feature>
<feature type="compositionally biased region" description="Low complexity" evidence="9">
    <location>
        <begin position="250"/>
        <end position="260"/>
    </location>
</feature>
<evidence type="ECO:0000256" key="8">
    <source>
        <dbReference type="SAM" id="Coils"/>
    </source>
</evidence>
<dbReference type="PROSITE" id="PS51914">
    <property type="entry name" value="MRH"/>
    <property type="match status" value="1"/>
</dbReference>
<keyword evidence="6" id="KW-0256">Endoplasmic reticulum</keyword>
<feature type="compositionally biased region" description="Polar residues" evidence="9">
    <location>
        <begin position="238"/>
        <end position="249"/>
    </location>
</feature>
<dbReference type="Proteomes" id="UP000717515">
    <property type="component" value="Unassembled WGS sequence"/>
</dbReference>
<keyword evidence="4" id="KW-0732">Signal</keyword>
<organism evidence="11 12">
    <name type="scientific">Mortierella alpina</name>
    <name type="common">Oleaginous fungus</name>
    <name type="synonym">Mortierella renispora</name>
    <dbReference type="NCBI Taxonomy" id="64518"/>
    <lineage>
        <taxon>Eukaryota</taxon>
        <taxon>Fungi</taxon>
        <taxon>Fungi incertae sedis</taxon>
        <taxon>Mucoromycota</taxon>
        <taxon>Mortierellomycotina</taxon>
        <taxon>Mortierellomycetes</taxon>
        <taxon>Mortierellales</taxon>
        <taxon>Mortierellaceae</taxon>
        <taxon>Mortierella</taxon>
    </lineage>
</organism>
<gene>
    <name evidence="11" type="ORF">KVV02_006234</name>
</gene>
<feature type="domain" description="MRH" evidence="10">
    <location>
        <begin position="182"/>
        <end position="334"/>
    </location>
</feature>
<feature type="compositionally biased region" description="Polar residues" evidence="9">
    <location>
        <begin position="92"/>
        <end position="110"/>
    </location>
</feature>
<evidence type="ECO:0000259" key="10">
    <source>
        <dbReference type="PROSITE" id="PS51914"/>
    </source>
</evidence>
<dbReference type="EMBL" id="JAIFTL010000213">
    <property type="protein sequence ID" value="KAG9321317.1"/>
    <property type="molecule type" value="Genomic_DNA"/>
</dbReference>
<keyword evidence="8" id="KW-0175">Coiled coil</keyword>
<reference evidence="11" key="1">
    <citation type="submission" date="2021-07" db="EMBL/GenBank/DDBJ databases">
        <title>Draft genome of Mortierella alpina, strain LL118, isolated from an aspen leaf litter sample.</title>
        <authorList>
            <person name="Yang S."/>
            <person name="Vinatzer B.A."/>
        </authorList>
    </citation>
    <scope>NUCLEOTIDE SEQUENCE</scope>
    <source>
        <strain evidence="11">LL118</strain>
    </source>
</reference>
<dbReference type="Gene3D" id="2.70.130.10">
    <property type="entry name" value="Mannose-6-phosphate receptor binding domain"/>
    <property type="match status" value="1"/>
</dbReference>
<dbReference type="GO" id="GO:0005789">
    <property type="term" value="C:endoplasmic reticulum membrane"/>
    <property type="evidence" value="ECO:0007669"/>
    <property type="project" value="UniProtKB-SubCell"/>
</dbReference>
<dbReference type="SUPFAM" id="SSF50911">
    <property type="entry name" value="Mannose 6-phosphate receptor domain"/>
    <property type="match status" value="1"/>
</dbReference>
<evidence type="ECO:0000313" key="11">
    <source>
        <dbReference type="EMBL" id="KAG9321317.1"/>
    </source>
</evidence>
<keyword evidence="5" id="KW-0430">Lectin</keyword>
<dbReference type="PROSITE" id="PS51257">
    <property type="entry name" value="PROKAR_LIPOPROTEIN"/>
    <property type="match status" value="1"/>
</dbReference>
<evidence type="ECO:0000256" key="3">
    <source>
        <dbReference type="ARBA" id="ARBA00018727"/>
    </source>
</evidence>
<proteinExistence type="inferred from homology"/>
<evidence type="ECO:0000313" key="12">
    <source>
        <dbReference type="Proteomes" id="UP000717515"/>
    </source>
</evidence>
<evidence type="ECO:0000256" key="6">
    <source>
        <dbReference type="ARBA" id="ARBA00022824"/>
    </source>
</evidence>
<evidence type="ECO:0000256" key="5">
    <source>
        <dbReference type="ARBA" id="ARBA00022734"/>
    </source>
</evidence>
<feature type="region of interest" description="Disordered" evidence="9">
    <location>
        <begin position="559"/>
        <end position="592"/>
    </location>
</feature>
<comment type="subcellular location">
    <subcellularLocation>
        <location evidence="1">Endoplasmic reticulum membrane</location>
        <topology evidence="1">Peripheral membrane protein</topology>
        <orientation evidence="1">Lumenal side</orientation>
    </subcellularLocation>
</comment>
<name>A0A9P7ZYZ8_MORAP</name>
<dbReference type="InterPro" id="IPR045149">
    <property type="entry name" value="OS-9-like"/>
</dbReference>
<dbReference type="InterPro" id="IPR012913">
    <property type="entry name" value="OS9-like_dom"/>
</dbReference>
<protein>
    <recommendedName>
        <fullName evidence="3">Protein OS-9 homolog</fullName>
    </recommendedName>
</protein>
<feature type="compositionally biased region" description="Basic and acidic residues" evidence="9">
    <location>
        <begin position="572"/>
        <end position="592"/>
    </location>
</feature>
<dbReference type="InterPro" id="IPR044865">
    <property type="entry name" value="MRH_dom"/>
</dbReference>
<dbReference type="PANTHER" id="PTHR15414:SF0">
    <property type="entry name" value="ENDOPLASMIC RETICULUM LECTIN 1"/>
    <property type="match status" value="1"/>
</dbReference>
<dbReference type="GO" id="GO:0005788">
    <property type="term" value="C:endoplasmic reticulum lumen"/>
    <property type="evidence" value="ECO:0007669"/>
    <property type="project" value="TreeGrafter"/>
</dbReference>
<feature type="coiled-coil region" evidence="8">
    <location>
        <begin position="450"/>
        <end position="477"/>
    </location>
</feature>
<keyword evidence="7" id="KW-1015">Disulfide bond</keyword>
<comment type="similarity">
    <text evidence="2">Belongs to the OS-9 family.</text>
</comment>
<dbReference type="InterPro" id="IPR009011">
    <property type="entry name" value="Man6P_isomerase_rcpt-bd_dom_sf"/>
</dbReference>
<evidence type="ECO:0000256" key="2">
    <source>
        <dbReference type="ARBA" id="ARBA00009918"/>
    </source>
</evidence>
<dbReference type="GO" id="GO:0030970">
    <property type="term" value="P:retrograde protein transport, ER to cytosol"/>
    <property type="evidence" value="ECO:0007669"/>
    <property type="project" value="TreeGrafter"/>
</dbReference>
<evidence type="ECO:0000256" key="9">
    <source>
        <dbReference type="SAM" id="MobiDB-lite"/>
    </source>
</evidence>
<comment type="caution">
    <text evidence="11">The sequence shown here is derived from an EMBL/GenBank/DDBJ whole genome shotgun (WGS) entry which is preliminary data.</text>
</comment>
<evidence type="ECO:0000256" key="4">
    <source>
        <dbReference type="ARBA" id="ARBA00022729"/>
    </source>
</evidence>
<dbReference type="Pfam" id="PF07915">
    <property type="entry name" value="PRKCSH"/>
    <property type="match status" value="1"/>
</dbReference>
<evidence type="ECO:0000256" key="1">
    <source>
        <dbReference type="ARBA" id="ARBA00004367"/>
    </source>
</evidence>
<evidence type="ECO:0000256" key="7">
    <source>
        <dbReference type="ARBA" id="ARBA00023157"/>
    </source>
</evidence>
<dbReference type="PANTHER" id="PTHR15414">
    <property type="entry name" value="OS-9-RELATED"/>
    <property type="match status" value="1"/>
</dbReference>
<sequence>MRLKDISPMQAAVVACTSISLASLPALVASHSVGFVYNDLLAHPQYHVRYLKQVVPMSSIGTEALHRRNVHYRQNSAKSPQLGAVSEDSEAQSRAQDQSNPTLESTTESAEAQHPKGHQHVFSSPTSSMIMPDARGQRWICTIPPKLIQHVKTPPKKTPQEMEEQDRMSVKRGLELLDHLTGHCLRTTIDYWTYEYCHKKHIRQFHADFENGQVVPASEASTYTLALYQPPAAEIQGHPNNEGSLQQRDSSSSSSSSSSSTTQAGTVTELAVSNEQNYLVQQWGQGKICDLTGVPRTVEVRFQCANVDDRIQHVSEPSTCNYVMLIYSPSLCKEVAFENIPAPEVNNIDCRRIVADDQYHASIAPPESIDSGAQVNLGQHQQEKEREPQPQKPATNDQDLPLGTQKKKVQVDHLGEADQDSKRLDQMATLVENYIDSLKALMSDSQRTGFQSLQEMVDSKLEQLQRSEDEQKRETRETLDIESILSLLLGTSKDDDILSKKSEDRDHEGTFEGVAKAKNGPTTDLKDKMRDTKADYAVDEQVMLSSALAALLETLQSANIPPARTNGANVAETRHQGLGKEDEQDKEEKKRL</sequence>
<accession>A0A9P7ZYZ8</accession>
<dbReference type="AlphaFoldDB" id="A0A9P7ZYZ8"/>
<feature type="region of interest" description="Disordered" evidence="9">
    <location>
        <begin position="73"/>
        <end position="128"/>
    </location>
</feature>
<dbReference type="GO" id="GO:0030968">
    <property type="term" value="P:endoplasmic reticulum unfolded protein response"/>
    <property type="evidence" value="ECO:0007669"/>
    <property type="project" value="InterPro"/>
</dbReference>
<dbReference type="GO" id="GO:0030246">
    <property type="term" value="F:carbohydrate binding"/>
    <property type="evidence" value="ECO:0007669"/>
    <property type="project" value="UniProtKB-KW"/>
</dbReference>
<feature type="region of interest" description="Disordered" evidence="9">
    <location>
        <begin position="363"/>
        <end position="405"/>
    </location>
</feature>